<evidence type="ECO:0000256" key="1">
    <source>
        <dbReference type="ARBA" id="ARBA00022741"/>
    </source>
</evidence>
<reference evidence="5 6" key="1">
    <citation type="submission" date="2016-02" db="EMBL/GenBank/DDBJ databases">
        <title>Complete genome sequence and transcriptome regulation of the pentose utilising yeast Sugiyamaella lignohabitans.</title>
        <authorList>
            <person name="Bellasio M."/>
            <person name="Peymann A."/>
            <person name="Valli M."/>
            <person name="Sipitzky M."/>
            <person name="Graf A."/>
            <person name="Sauer M."/>
            <person name="Marx H."/>
            <person name="Mattanovich D."/>
        </authorList>
    </citation>
    <scope>NUCLEOTIDE SEQUENCE [LARGE SCALE GENOMIC DNA]</scope>
    <source>
        <strain evidence="5 6">CBS 10342</strain>
    </source>
</reference>
<name>A0A167DEM9_9ASCO</name>
<dbReference type="GO" id="GO:0005829">
    <property type="term" value="C:cytosol"/>
    <property type="evidence" value="ECO:0007669"/>
    <property type="project" value="TreeGrafter"/>
</dbReference>
<dbReference type="PANTHER" id="PTHR10606:SF39">
    <property type="entry name" value="6-PHOSPHOFRUCTO-2-KINASE_FRUCTOSE-2,6-BISPHOSPHATASE YLR345W-RELATED"/>
    <property type="match status" value="1"/>
</dbReference>
<dbReference type="InterPro" id="IPR027417">
    <property type="entry name" value="P-loop_NTPase"/>
</dbReference>
<dbReference type="Gene3D" id="3.40.50.1240">
    <property type="entry name" value="Phosphoglycerate mutase-like"/>
    <property type="match status" value="1"/>
</dbReference>
<dbReference type="FunFam" id="3.40.50.300:FF:000644">
    <property type="entry name" value="GpmB, Fructose-2,6-bisphosphatase"/>
    <property type="match status" value="1"/>
</dbReference>
<keyword evidence="2" id="KW-0067">ATP-binding</keyword>
<feature type="compositionally biased region" description="Low complexity" evidence="3">
    <location>
        <begin position="53"/>
        <end position="72"/>
    </location>
</feature>
<dbReference type="GO" id="GO:0004331">
    <property type="term" value="F:fructose-2,6-bisphosphate 2-phosphatase activity"/>
    <property type="evidence" value="ECO:0007669"/>
    <property type="project" value="TreeGrafter"/>
</dbReference>
<dbReference type="InterPro" id="IPR003094">
    <property type="entry name" value="6Pfruct_kin"/>
</dbReference>
<feature type="compositionally biased region" description="Gly residues" evidence="3">
    <location>
        <begin position="116"/>
        <end position="126"/>
    </location>
</feature>
<keyword evidence="1" id="KW-0547">Nucleotide-binding</keyword>
<dbReference type="Pfam" id="PF00300">
    <property type="entry name" value="His_Phos_1"/>
    <property type="match status" value="1"/>
</dbReference>
<protein>
    <submittedName>
        <fullName evidence="5">Bifunctional fructose-2,6-bisphosphate 2-phosphatase/6-phosphofructo-2-kinase</fullName>
    </submittedName>
</protein>
<evidence type="ECO:0000313" key="5">
    <source>
        <dbReference type="EMBL" id="ANB12830.1"/>
    </source>
</evidence>
<sequence length="677" mass="74852">MSSNLPDTFHDSDSDSDSNSNSHGSTKSSTYESGKDNVTGVTSTPPRKPIELTVSTVGVSGTPGSGTTFTVPISPSATSPASGRSASSPTVTNKPSFNDLSSGLGGISIASTAGSRVGGGTTGTGDSGNINRSKLDPVPSFTILPQKKTTRRNSDVDAIHRSLPKSHVSPAQLYSTDSGHLYHAGKLCIVLVGLPARGKTHHAVALTRYLRWLGVKTHAFHLGDYRRKLTPKDFRVPDDYFMPNASKETKAFRQKVEAACLADMFKFYDEENGQVVIYDAVNGTSAKRRALAKTMTDRNVGVLFVECFFTDKNLVARNVRDVKISSPDYQGMDPDEAVKHYLRRIELRIPDYETMTETELTYVKLVNVSERFIINYGERHLGYLFNRIIFFLMNSRIKVGSVFFARAGSGNASNEEDDYKSDGHLSGKGEEYAEKLKETLWAHIDERRLKLAQISAPDLALDKKLQRQARVAHEVLRSSMSSGTGTDFMENISPPVTSGTSTPNSSADARAISTIRADALNFQDKSNVTVWCSTRLRTVQTAERFAQEGNKTIQRSLLNQLNPGVAGGLTEAGLKEEFPYEYLRHQQDPYHHRYPRAESYQDVAVRLESLILEMERTQGDLLIICHETVLRVLYGYLMACSVEDIPFLRFPRNEIVEIVPNAYINQGNRITIPNVDP</sequence>
<feature type="compositionally biased region" description="Low complexity" evidence="3">
    <location>
        <begin position="17"/>
        <end position="30"/>
    </location>
</feature>
<dbReference type="Pfam" id="PF01591">
    <property type="entry name" value="6PF2K"/>
    <property type="match status" value="1"/>
</dbReference>
<dbReference type="GeneID" id="30032868"/>
<dbReference type="InterPro" id="IPR013078">
    <property type="entry name" value="His_Pase_superF_clade-1"/>
</dbReference>
<organism evidence="5 6">
    <name type="scientific">Sugiyamaella lignohabitans</name>
    <dbReference type="NCBI Taxonomy" id="796027"/>
    <lineage>
        <taxon>Eukaryota</taxon>
        <taxon>Fungi</taxon>
        <taxon>Dikarya</taxon>
        <taxon>Ascomycota</taxon>
        <taxon>Saccharomycotina</taxon>
        <taxon>Dipodascomycetes</taxon>
        <taxon>Dipodascales</taxon>
        <taxon>Trichomonascaceae</taxon>
        <taxon>Sugiyamaella</taxon>
    </lineage>
</organism>
<evidence type="ECO:0000256" key="2">
    <source>
        <dbReference type="ARBA" id="ARBA00022840"/>
    </source>
</evidence>
<dbReference type="OrthoDB" id="267323at2759"/>
<proteinExistence type="predicted"/>
<dbReference type="RefSeq" id="XP_018735307.1">
    <property type="nucleotide sequence ID" value="XM_018877956.1"/>
</dbReference>
<feature type="region of interest" description="Disordered" evidence="3">
    <location>
        <begin position="1"/>
        <end position="95"/>
    </location>
</feature>
<dbReference type="GO" id="GO:0006000">
    <property type="term" value="P:fructose metabolic process"/>
    <property type="evidence" value="ECO:0007669"/>
    <property type="project" value="InterPro"/>
</dbReference>
<accession>A0A167DEM9</accession>
<evidence type="ECO:0000256" key="3">
    <source>
        <dbReference type="SAM" id="MobiDB-lite"/>
    </source>
</evidence>
<evidence type="ECO:0000313" key="6">
    <source>
        <dbReference type="Proteomes" id="UP000189580"/>
    </source>
</evidence>
<dbReference type="InterPro" id="IPR013079">
    <property type="entry name" value="6Phosfructo_kin"/>
</dbReference>
<gene>
    <name evidence="5" type="ORF">AWJ20_1102</name>
</gene>
<feature type="region of interest" description="Disordered" evidence="3">
    <location>
        <begin position="112"/>
        <end position="140"/>
    </location>
</feature>
<keyword evidence="6" id="KW-1185">Reference proteome</keyword>
<dbReference type="GO" id="GO:0006003">
    <property type="term" value="P:fructose 2,6-bisphosphate metabolic process"/>
    <property type="evidence" value="ECO:0007669"/>
    <property type="project" value="InterPro"/>
</dbReference>
<dbReference type="EMBL" id="CP014501">
    <property type="protein sequence ID" value="ANB12830.1"/>
    <property type="molecule type" value="Genomic_DNA"/>
</dbReference>
<dbReference type="Proteomes" id="UP000189580">
    <property type="component" value="Chromosome a"/>
</dbReference>
<dbReference type="InterPro" id="IPR029033">
    <property type="entry name" value="His_PPase_superfam"/>
</dbReference>
<dbReference type="KEGG" id="slb:AWJ20_1102"/>
<keyword evidence="5" id="KW-0418">Kinase</keyword>
<evidence type="ECO:0000259" key="4">
    <source>
        <dbReference type="Pfam" id="PF01591"/>
    </source>
</evidence>
<feature type="compositionally biased region" description="Polar residues" evidence="3">
    <location>
        <begin position="73"/>
        <end position="95"/>
    </location>
</feature>
<dbReference type="PANTHER" id="PTHR10606">
    <property type="entry name" value="6-PHOSPHOFRUCTO-2-KINASE/FRUCTOSE-2,6-BISPHOSPHATASE"/>
    <property type="match status" value="1"/>
</dbReference>
<dbReference type="GO" id="GO:0005524">
    <property type="term" value="F:ATP binding"/>
    <property type="evidence" value="ECO:0007669"/>
    <property type="project" value="UniProtKB-KW"/>
</dbReference>
<dbReference type="SUPFAM" id="SSF53254">
    <property type="entry name" value="Phosphoglycerate mutase-like"/>
    <property type="match status" value="1"/>
</dbReference>
<dbReference type="PRINTS" id="PR00991">
    <property type="entry name" value="6PFRUCTKNASE"/>
</dbReference>
<dbReference type="Gene3D" id="3.40.50.300">
    <property type="entry name" value="P-loop containing nucleotide triphosphate hydrolases"/>
    <property type="match status" value="1"/>
</dbReference>
<feature type="domain" description="6-phosphofructo-2-kinase" evidence="4">
    <location>
        <begin position="178"/>
        <end position="397"/>
    </location>
</feature>
<dbReference type="SUPFAM" id="SSF52540">
    <property type="entry name" value="P-loop containing nucleoside triphosphate hydrolases"/>
    <property type="match status" value="1"/>
</dbReference>
<dbReference type="GO" id="GO:0003873">
    <property type="term" value="F:6-phosphofructo-2-kinase activity"/>
    <property type="evidence" value="ECO:0007669"/>
    <property type="project" value="InterPro"/>
</dbReference>
<keyword evidence="5" id="KW-0808">Transferase</keyword>
<dbReference type="AlphaFoldDB" id="A0A167DEM9"/>